<name>A0ABD5RZ67_9EURY</name>
<protein>
    <submittedName>
        <fullName evidence="1">Uncharacterized protein</fullName>
    </submittedName>
</protein>
<sequence>MVPPSSQTMNEMNENETQWIGRYDTDGWLEIRETENPTAWVASDRPVEIEE</sequence>
<comment type="caution">
    <text evidence="1">The sequence shown here is derived from an EMBL/GenBank/DDBJ whole genome shotgun (WGS) entry which is preliminary data.</text>
</comment>
<proteinExistence type="predicted"/>
<dbReference type="Pfam" id="PF24018">
    <property type="entry name" value="DUF7331"/>
    <property type="match status" value="1"/>
</dbReference>
<reference evidence="1 2" key="1">
    <citation type="journal article" date="2019" name="Int. J. Syst. Evol. Microbiol.">
        <title>The Global Catalogue of Microorganisms (GCM) 10K type strain sequencing project: providing services to taxonomists for standard genome sequencing and annotation.</title>
        <authorList>
            <consortium name="The Broad Institute Genomics Platform"/>
            <consortium name="The Broad Institute Genome Sequencing Center for Infectious Disease"/>
            <person name="Wu L."/>
            <person name="Ma J."/>
        </authorList>
    </citation>
    <scope>NUCLEOTIDE SEQUENCE [LARGE SCALE GENOMIC DNA]</scope>
    <source>
        <strain evidence="1 2">NBRC 111368</strain>
    </source>
</reference>
<dbReference type="Proteomes" id="UP001596328">
    <property type="component" value="Unassembled WGS sequence"/>
</dbReference>
<dbReference type="AlphaFoldDB" id="A0ABD5RZ67"/>
<evidence type="ECO:0000313" key="2">
    <source>
        <dbReference type="Proteomes" id="UP001596328"/>
    </source>
</evidence>
<evidence type="ECO:0000313" key="1">
    <source>
        <dbReference type="EMBL" id="MFC6724611.1"/>
    </source>
</evidence>
<dbReference type="InterPro" id="IPR055755">
    <property type="entry name" value="DUF7331"/>
</dbReference>
<organism evidence="1 2">
    <name type="scientific">Halobium palmae</name>
    <dbReference type="NCBI Taxonomy" id="1776492"/>
    <lineage>
        <taxon>Archaea</taxon>
        <taxon>Methanobacteriati</taxon>
        <taxon>Methanobacteriota</taxon>
        <taxon>Stenosarchaea group</taxon>
        <taxon>Halobacteria</taxon>
        <taxon>Halobacteriales</taxon>
        <taxon>Haloferacaceae</taxon>
        <taxon>Halobium</taxon>
    </lineage>
</organism>
<accession>A0ABD5RZ67</accession>
<gene>
    <name evidence="1" type="ORF">ACFQE1_09530</name>
</gene>
<dbReference type="EMBL" id="JBHSWU010000227">
    <property type="protein sequence ID" value="MFC6724611.1"/>
    <property type="molecule type" value="Genomic_DNA"/>
</dbReference>
<keyword evidence="2" id="KW-1185">Reference proteome</keyword>